<dbReference type="Gene3D" id="3.30.565.10">
    <property type="entry name" value="Histidine kinase-like ATPase, C-terminal domain"/>
    <property type="match status" value="1"/>
</dbReference>
<organism evidence="10 11">
    <name type="scientific">Streptomyces goshikiensis</name>
    <dbReference type="NCBI Taxonomy" id="1942"/>
    <lineage>
        <taxon>Bacteria</taxon>
        <taxon>Bacillati</taxon>
        <taxon>Actinomycetota</taxon>
        <taxon>Actinomycetes</taxon>
        <taxon>Kitasatosporales</taxon>
        <taxon>Streptomycetaceae</taxon>
        <taxon>Streptomyces</taxon>
    </lineage>
</organism>
<evidence type="ECO:0000256" key="6">
    <source>
        <dbReference type="ARBA" id="ARBA00023029"/>
    </source>
</evidence>
<dbReference type="GO" id="GO:0005524">
    <property type="term" value="F:ATP binding"/>
    <property type="evidence" value="ECO:0007669"/>
    <property type="project" value="UniProtKB-KW"/>
</dbReference>
<keyword evidence="4" id="KW-0547">Nucleotide-binding</keyword>
<dbReference type="PANTHER" id="PTHR45866">
    <property type="entry name" value="DNA GYRASE/TOPOISOMERASE SUBUNIT B"/>
    <property type="match status" value="1"/>
</dbReference>
<proteinExistence type="inferred from homology"/>
<keyword evidence="11" id="KW-1185">Reference proteome</keyword>
<dbReference type="SUPFAM" id="SSF55874">
    <property type="entry name" value="ATPase domain of HSP90 chaperone/DNA topoisomerase II/histidine kinase"/>
    <property type="match status" value="1"/>
</dbReference>
<name>A0ABZ1RWP3_9ACTN</name>
<dbReference type="InterPro" id="IPR036890">
    <property type="entry name" value="HATPase_C_sf"/>
</dbReference>
<keyword evidence="10" id="KW-0614">Plasmid</keyword>
<evidence type="ECO:0000256" key="3">
    <source>
        <dbReference type="ARBA" id="ARBA00012895"/>
    </source>
</evidence>
<keyword evidence="5 10" id="KW-0067">ATP-binding</keyword>
<geneLocation type="plasmid" evidence="10 11">
    <name>unnamed1</name>
</geneLocation>
<protein>
    <recommendedName>
        <fullName evidence="3">DNA topoisomerase (ATP-hydrolyzing)</fullName>
        <ecNumber evidence="3">5.6.2.2</ecNumber>
    </recommendedName>
</protein>
<dbReference type="PANTHER" id="PTHR45866:SF1">
    <property type="entry name" value="DNA GYRASE SUBUNIT B, MITOCHONDRIAL"/>
    <property type="match status" value="1"/>
</dbReference>
<evidence type="ECO:0000313" key="11">
    <source>
        <dbReference type="Proteomes" id="UP001432075"/>
    </source>
</evidence>
<dbReference type="RefSeq" id="WP_328777660.1">
    <property type="nucleotide sequence ID" value="NZ_CP108058.1"/>
</dbReference>
<evidence type="ECO:0000313" key="10">
    <source>
        <dbReference type="EMBL" id="WUO51292.1"/>
    </source>
</evidence>
<feature type="compositionally biased region" description="Low complexity" evidence="9">
    <location>
        <begin position="197"/>
        <end position="210"/>
    </location>
</feature>
<reference evidence="10" key="1">
    <citation type="submission" date="2022-10" db="EMBL/GenBank/DDBJ databases">
        <title>The complete genomes of actinobacterial strains from the NBC collection.</title>
        <authorList>
            <person name="Joergensen T.S."/>
            <person name="Alvarez Arevalo M."/>
            <person name="Sterndorff E.B."/>
            <person name="Faurdal D."/>
            <person name="Vuksanovic O."/>
            <person name="Mourched A.-S."/>
            <person name="Charusanti P."/>
            <person name="Shaw S."/>
            <person name="Blin K."/>
            <person name="Weber T."/>
        </authorList>
    </citation>
    <scope>NUCLEOTIDE SEQUENCE</scope>
    <source>
        <strain evidence="10">NBC_00283</strain>
        <plasmid evidence="10">unnamed1</plasmid>
    </source>
</reference>
<evidence type="ECO:0000256" key="5">
    <source>
        <dbReference type="ARBA" id="ARBA00022840"/>
    </source>
</evidence>
<dbReference type="Proteomes" id="UP001432075">
    <property type="component" value="Plasmid unnamed1"/>
</dbReference>
<evidence type="ECO:0000256" key="8">
    <source>
        <dbReference type="ARBA" id="ARBA00023235"/>
    </source>
</evidence>
<gene>
    <name evidence="10" type="ORF">OHU17_36090</name>
</gene>
<keyword evidence="8" id="KW-0413">Isomerase</keyword>
<dbReference type="EMBL" id="CP108058">
    <property type="protein sequence ID" value="WUO51292.1"/>
    <property type="molecule type" value="Genomic_DNA"/>
</dbReference>
<keyword evidence="6" id="KW-0799">Topoisomerase</keyword>
<evidence type="ECO:0000256" key="7">
    <source>
        <dbReference type="ARBA" id="ARBA00023125"/>
    </source>
</evidence>
<evidence type="ECO:0000256" key="2">
    <source>
        <dbReference type="ARBA" id="ARBA00010708"/>
    </source>
</evidence>
<comment type="similarity">
    <text evidence="2">Belongs to the type II topoisomerase GyrB family.</text>
</comment>
<accession>A0ABZ1RWP3</accession>
<comment type="catalytic activity">
    <reaction evidence="1">
        <text>ATP-dependent breakage, passage and rejoining of double-stranded DNA.</text>
        <dbReference type="EC" id="5.6.2.2"/>
    </reaction>
</comment>
<evidence type="ECO:0000256" key="4">
    <source>
        <dbReference type="ARBA" id="ARBA00022741"/>
    </source>
</evidence>
<sequence length="240" mass="25089">MYDADGAGHIEVPAAAAWRNTTHDWAAGVDTGHLSRIRDGAAAFAPGGLRHLVLEVVAYAADEAESRGGGRCTVTLHADGSVSVADDGRGTDTRFDDAGRAVRKPVMATKDLRFFDHPEPPPLPDGHPRRGMSVVAALSAWLVHTNRRAGGAWTQRYEYGVPVTGLTPVADDGTTGTLVHFRPAEPLPAPDGPAGPGAPAAAGTTAAWAGSWPHLSVEVVDRRTGVSRPRPRPPRAGRSG</sequence>
<keyword evidence="7" id="KW-0238">DNA-binding</keyword>
<evidence type="ECO:0000256" key="1">
    <source>
        <dbReference type="ARBA" id="ARBA00000185"/>
    </source>
</evidence>
<evidence type="ECO:0000256" key="9">
    <source>
        <dbReference type="SAM" id="MobiDB-lite"/>
    </source>
</evidence>
<dbReference type="EC" id="5.6.2.2" evidence="3"/>
<feature type="region of interest" description="Disordered" evidence="9">
    <location>
        <begin position="183"/>
        <end position="240"/>
    </location>
</feature>
<feature type="compositionally biased region" description="Basic residues" evidence="9">
    <location>
        <begin position="229"/>
        <end position="240"/>
    </location>
</feature>